<dbReference type="Proteomes" id="UP000285961">
    <property type="component" value="Unassembled WGS sequence"/>
</dbReference>
<keyword evidence="4 5" id="KW-0274">FAD</keyword>
<evidence type="ECO:0000256" key="4">
    <source>
        <dbReference type="ARBA" id="ARBA00022827"/>
    </source>
</evidence>
<accession>A0A419ENM5</accession>
<dbReference type="GO" id="GO:0003995">
    <property type="term" value="F:acyl-CoA dehydrogenase activity"/>
    <property type="evidence" value="ECO:0007669"/>
    <property type="project" value="InterPro"/>
</dbReference>
<sequence>MIDFELSEGIQNTRNMVHMLAENMMRPSARQYDEGEHGDKPWDFINMMWEDAKRRNRARFEAQKGAKKEAKSDKPSENAVMFANVIEELSWGDCGLYLNMGGGLGVAAVEAVGTPEQKERFLKRFTEGEPKWGAMAITEANAGSDTAAITTTAVRDGDEWVLNGEKIFVTSGKAAVVDSEGFVVVWATLDRSAGRAGIKSFIVEHGTPGMTVTKLEKKLGIRASDTCTIVFEDCRIPFNNILGSPEVQKKDSTSGFKGAMATFDATRPMVAASALGIGRAAIDFVKEEFQNRGIQIRYGISPYRMTAVEREVQQMEANLQAARLLTWRACWMMDQRQRNNLEASMAKAKAGLAVTLVTQKAVELLGPLGYSRELLLEKWMRDGKINDLFEGTGQINMLIVARRVLDYTREQLK</sequence>
<dbReference type="AlphaFoldDB" id="A0A419ENM5"/>
<dbReference type="PANTHER" id="PTHR43884">
    <property type="entry name" value="ACYL-COA DEHYDROGENASE"/>
    <property type="match status" value="1"/>
</dbReference>
<proteinExistence type="inferred from homology"/>
<reference evidence="9 10" key="1">
    <citation type="journal article" date="2017" name="ISME J.">
        <title>Energy and carbon metabolisms in a deep terrestrial subsurface fluid microbial community.</title>
        <authorList>
            <person name="Momper L."/>
            <person name="Jungbluth S.P."/>
            <person name="Lee M.D."/>
            <person name="Amend J.P."/>
        </authorList>
    </citation>
    <scope>NUCLEOTIDE SEQUENCE [LARGE SCALE GENOMIC DNA]</scope>
    <source>
        <strain evidence="9">SURF_17</strain>
    </source>
</reference>
<evidence type="ECO:0000256" key="5">
    <source>
        <dbReference type="RuleBase" id="RU362125"/>
    </source>
</evidence>
<dbReference type="InterPro" id="IPR006089">
    <property type="entry name" value="Acyl-CoA_DH_CS"/>
</dbReference>
<evidence type="ECO:0000259" key="6">
    <source>
        <dbReference type="Pfam" id="PF00441"/>
    </source>
</evidence>
<dbReference type="InterPro" id="IPR009100">
    <property type="entry name" value="AcylCoA_DH/oxidase_NM_dom_sf"/>
</dbReference>
<keyword evidence="3 5" id="KW-0285">Flavoprotein</keyword>
<comment type="cofactor">
    <cofactor evidence="1 5">
        <name>FAD</name>
        <dbReference type="ChEBI" id="CHEBI:57692"/>
    </cofactor>
</comment>
<dbReference type="SUPFAM" id="SSF56645">
    <property type="entry name" value="Acyl-CoA dehydrogenase NM domain-like"/>
    <property type="match status" value="1"/>
</dbReference>
<comment type="similarity">
    <text evidence="2 5">Belongs to the acyl-CoA dehydrogenase family.</text>
</comment>
<evidence type="ECO:0000256" key="1">
    <source>
        <dbReference type="ARBA" id="ARBA00001974"/>
    </source>
</evidence>
<dbReference type="InterPro" id="IPR006091">
    <property type="entry name" value="Acyl-CoA_Oxase/DH_mid-dom"/>
</dbReference>
<dbReference type="Pfam" id="PF02770">
    <property type="entry name" value="Acyl-CoA_dh_M"/>
    <property type="match status" value="1"/>
</dbReference>
<evidence type="ECO:0000259" key="7">
    <source>
        <dbReference type="Pfam" id="PF02770"/>
    </source>
</evidence>
<dbReference type="InterPro" id="IPR013786">
    <property type="entry name" value="AcylCoA_DH/ox_N"/>
</dbReference>
<evidence type="ECO:0000313" key="10">
    <source>
        <dbReference type="Proteomes" id="UP000285961"/>
    </source>
</evidence>
<dbReference type="Gene3D" id="1.20.140.10">
    <property type="entry name" value="Butyryl-CoA Dehydrogenase, subunit A, domain 3"/>
    <property type="match status" value="1"/>
</dbReference>
<dbReference type="InterPro" id="IPR046373">
    <property type="entry name" value="Acyl-CoA_Oxase/DH_mid-dom_sf"/>
</dbReference>
<dbReference type="Pfam" id="PF00441">
    <property type="entry name" value="Acyl-CoA_dh_1"/>
    <property type="match status" value="1"/>
</dbReference>
<dbReference type="PANTHER" id="PTHR43884:SF12">
    <property type="entry name" value="ISOVALERYL-COA DEHYDROGENASE, MITOCHONDRIAL-RELATED"/>
    <property type="match status" value="1"/>
</dbReference>
<comment type="caution">
    <text evidence="9">The sequence shown here is derived from an EMBL/GenBank/DDBJ whole genome shotgun (WGS) entry which is preliminary data.</text>
</comment>
<dbReference type="SUPFAM" id="SSF47203">
    <property type="entry name" value="Acyl-CoA dehydrogenase C-terminal domain-like"/>
    <property type="match status" value="1"/>
</dbReference>
<name>A0A419ENM5_9BACT</name>
<dbReference type="InterPro" id="IPR037069">
    <property type="entry name" value="AcylCoA_DH/ox_N_sf"/>
</dbReference>
<dbReference type="GO" id="GO:0050660">
    <property type="term" value="F:flavin adenine dinucleotide binding"/>
    <property type="evidence" value="ECO:0007669"/>
    <property type="project" value="InterPro"/>
</dbReference>
<dbReference type="InterPro" id="IPR009075">
    <property type="entry name" value="AcylCo_DH/oxidase_C"/>
</dbReference>
<feature type="domain" description="Acyl-CoA dehydrogenase/oxidase N-terminal" evidence="8">
    <location>
        <begin position="80"/>
        <end position="129"/>
    </location>
</feature>
<feature type="domain" description="Acyl-CoA oxidase/dehydrogenase middle" evidence="7">
    <location>
        <begin position="134"/>
        <end position="234"/>
    </location>
</feature>
<evidence type="ECO:0000256" key="2">
    <source>
        <dbReference type="ARBA" id="ARBA00009347"/>
    </source>
</evidence>
<dbReference type="Pfam" id="PF02771">
    <property type="entry name" value="Acyl-CoA_dh_N"/>
    <property type="match status" value="1"/>
</dbReference>
<protein>
    <submittedName>
        <fullName evidence="9">Acyl-CoA dehydrogenase</fullName>
    </submittedName>
</protein>
<dbReference type="PROSITE" id="PS00072">
    <property type="entry name" value="ACYL_COA_DH_1"/>
    <property type="match status" value="1"/>
</dbReference>
<evidence type="ECO:0000313" key="9">
    <source>
        <dbReference type="EMBL" id="RJP64439.1"/>
    </source>
</evidence>
<gene>
    <name evidence="9" type="ORF">C4532_19295</name>
</gene>
<dbReference type="EMBL" id="QZKI01000140">
    <property type="protein sequence ID" value="RJP64439.1"/>
    <property type="molecule type" value="Genomic_DNA"/>
</dbReference>
<evidence type="ECO:0000259" key="8">
    <source>
        <dbReference type="Pfam" id="PF02771"/>
    </source>
</evidence>
<dbReference type="Gene3D" id="2.40.110.10">
    <property type="entry name" value="Butyryl-CoA Dehydrogenase, subunit A, domain 2"/>
    <property type="match status" value="1"/>
</dbReference>
<keyword evidence="5" id="KW-0560">Oxidoreductase</keyword>
<dbReference type="Gene3D" id="1.10.540.10">
    <property type="entry name" value="Acyl-CoA dehydrogenase/oxidase, N-terminal domain"/>
    <property type="match status" value="1"/>
</dbReference>
<organism evidence="9 10">
    <name type="scientific">Candidatus Abyssobacteria bacterium SURF_17</name>
    <dbReference type="NCBI Taxonomy" id="2093361"/>
    <lineage>
        <taxon>Bacteria</taxon>
        <taxon>Pseudomonadati</taxon>
        <taxon>Candidatus Hydrogenedentota</taxon>
        <taxon>Candidatus Abyssobacteria</taxon>
    </lineage>
</organism>
<dbReference type="InterPro" id="IPR036250">
    <property type="entry name" value="AcylCo_DH-like_C"/>
</dbReference>
<feature type="domain" description="Acyl-CoA dehydrogenase/oxidase C-terminal" evidence="6">
    <location>
        <begin position="254"/>
        <end position="405"/>
    </location>
</feature>
<evidence type="ECO:0000256" key="3">
    <source>
        <dbReference type="ARBA" id="ARBA00022630"/>
    </source>
</evidence>